<evidence type="ECO:0000256" key="4">
    <source>
        <dbReference type="ARBA" id="ARBA00022729"/>
    </source>
</evidence>
<dbReference type="InterPro" id="IPR031825">
    <property type="entry name" value="RXLR"/>
</dbReference>
<sequence length="110" mass="12266">MHLSYTLLVAITAVTFLSSGNVSATAGGCTRELSALVSPKVVASIDTNVGREKRYLRSTGRLRYRRKTNDETDTEPLIEDEDEADEEETDEEDSDEEDYDDAECNGHDLF</sequence>
<evidence type="ECO:0000256" key="6">
    <source>
        <dbReference type="SAM" id="MobiDB-lite"/>
    </source>
</evidence>
<comment type="similarity">
    <text evidence="2 5">Belongs to the RxLR effector family.</text>
</comment>
<keyword evidence="3 5" id="KW-0964">Secreted</keyword>
<feature type="signal peptide" evidence="5">
    <location>
        <begin position="1"/>
        <end position="24"/>
    </location>
</feature>
<proteinExistence type="inferred from homology"/>
<accession>A0AAD9GQX8</accession>
<dbReference type="EMBL" id="JASMQC010000009">
    <property type="protein sequence ID" value="KAK1942613.1"/>
    <property type="molecule type" value="Genomic_DNA"/>
</dbReference>
<organism evidence="7 8">
    <name type="scientific">Phytophthora citrophthora</name>
    <dbReference type="NCBI Taxonomy" id="4793"/>
    <lineage>
        <taxon>Eukaryota</taxon>
        <taxon>Sar</taxon>
        <taxon>Stramenopiles</taxon>
        <taxon>Oomycota</taxon>
        <taxon>Peronosporomycetes</taxon>
        <taxon>Peronosporales</taxon>
        <taxon>Peronosporaceae</taxon>
        <taxon>Phytophthora</taxon>
    </lineage>
</organism>
<dbReference type="Proteomes" id="UP001259832">
    <property type="component" value="Unassembled WGS sequence"/>
</dbReference>
<dbReference type="AlphaFoldDB" id="A0AAD9GQX8"/>
<evidence type="ECO:0000313" key="8">
    <source>
        <dbReference type="Proteomes" id="UP001259832"/>
    </source>
</evidence>
<keyword evidence="4 5" id="KW-0732">Signal</keyword>
<reference evidence="7" key="1">
    <citation type="submission" date="2023-08" db="EMBL/GenBank/DDBJ databases">
        <title>Reference Genome Resource for the Citrus Pathogen Phytophthora citrophthora.</title>
        <authorList>
            <person name="Moller H."/>
            <person name="Coetzee B."/>
            <person name="Rose L.J."/>
            <person name="Van Niekerk J.M."/>
        </authorList>
    </citation>
    <scope>NUCLEOTIDE SEQUENCE</scope>
    <source>
        <strain evidence="7">STE-U-9442</strain>
    </source>
</reference>
<evidence type="ECO:0000256" key="1">
    <source>
        <dbReference type="ARBA" id="ARBA00004613"/>
    </source>
</evidence>
<name>A0AAD9GQX8_9STRA</name>
<comment type="subcellular location">
    <subcellularLocation>
        <location evidence="1 5">Secreted</location>
    </subcellularLocation>
</comment>
<keyword evidence="8" id="KW-1185">Reference proteome</keyword>
<dbReference type="GO" id="GO:0005576">
    <property type="term" value="C:extracellular region"/>
    <property type="evidence" value="ECO:0007669"/>
    <property type="project" value="UniProtKB-SubCell"/>
</dbReference>
<feature type="compositionally biased region" description="Acidic residues" evidence="6">
    <location>
        <begin position="71"/>
        <end position="103"/>
    </location>
</feature>
<feature type="chain" id="PRO_5041766832" description="RxLR effector protein" evidence="5">
    <location>
        <begin position="25"/>
        <end position="110"/>
    </location>
</feature>
<comment type="function">
    <text evidence="5">Effector that suppresses plant defense responses during pathogen infection.</text>
</comment>
<dbReference type="Pfam" id="PF16810">
    <property type="entry name" value="RXLR"/>
    <property type="match status" value="1"/>
</dbReference>
<feature type="region of interest" description="Disordered" evidence="6">
    <location>
        <begin position="62"/>
        <end position="110"/>
    </location>
</feature>
<comment type="domain">
    <text evidence="5">The RxLR-dEER motif acts to carry the protein into the host cell cytoplasm through binding to cell surface phosphatidylinositol-3-phosphate.</text>
</comment>
<evidence type="ECO:0000256" key="2">
    <source>
        <dbReference type="ARBA" id="ARBA00010400"/>
    </source>
</evidence>
<gene>
    <name evidence="7" type="ORF">P3T76_006112</name>
</gene>
<evidence type="ECO:0000313" key="7">
    <source>
        <dbReference type="EMBL" id="KAK1942613.1"/>
    </source>
</evidence>
<protein>
    <recommendedName>
        <fullName evidence="5">RxLR effector protein</fullName>
    </recommendedName>
</protein>
<evidence type="ECO:0000256" key="5">
    <source>
        <dbReference type="RuleBase" id="RU367124"/>
    </source>
</evidence>
<evidence type="ECO:0000256" key="3">
    <source>
        <dbReference type="ARBA" id="ARBA00022525"/>
    </source>
</evidence>
<comment type="caution">
    <text evidence="7">The sequence shown here is derived from an EMBL/GenBank/DDBJ whole genome shotgun (WGS) entry which is preliminary data.</text>
</comment>